<comment type="caution">
    <text evidence="1">The sequence shown here is derived from an EMBL/GenBank/DDBJ whole genome shotgun (WGS) entry which is preliminary data.</text>
</comment>
<dbReference type="InterPro" id="IPR011044">
    <property type="entry name" value="Quino_amine_DH_bsu"/>
</dbReference>
<reference evidence="1 2" key="1">
    <citation type="submission" date="2020-12" db="EMBL/GenBank/DDBJ databases">
        <title>Olleya sediminilitoris sp. nov., isolated from a tidal flat.</title>
        <authorList>
            <person name="Park S."/>
            <person name="Yoon J.-H."/>
        </authorList>
    </citation>
    <scope>NUCLEOTIDE SEQUENCE [LARGE SCALE GENOMIC DNA]</scope>
    <source>
        <strain evidence="1 2">YSTF-M6</strain>
    </source>
</reference>
<keyword evidence="2" id="KW-1185">Reference proteome</keyword>
<evidence type="ECO:0000313" key="2">
    <source>
        <dbReference type="Proteomes" id="UP000605013"/>
    </source>
</evidence>
<dbReference type="PROSITE" id="PS51257">
    <property type="entry name" value="PROKAR_LIPOPROTEIN"/>
    <property type="match status" value="1"/>
</dbReference>
<protein>
    <submittedName>
        <fullName evidence="1">Ribonuclease HII</fullName>
    </submittedName>
</protein>
<dbReference type="RefSeq" id="WP_203001673.1">
    <property type="nucleotide sequence ID" value="NZ_JAEMEF010000019.1"/>
</dbReference>
<dbReference type="Proteomes" id="UP000605013">
    <property type="component" value="Unassembled WGS sequence"/>
</dbReference>
<dbReference type="EMBL" id="JAEMEF010000019">
    <property type="protein sequence ID" value="MBL7561175.1"/>
    <property type="molecule type" value="Genomic_DNA"/>
</dbReference>
<dbReference type="Gene3D" id="2.130.10.10">
    <property type="entry name" value="YVTN repeat-like/Quinoprotein amine dehydrogenase"/>
    <property type="match status" value="1"/>
</dbReference>
<proteinExistence type="predicted"/>
<dbReference type="SUPFAM" id="SSF50969">
    <property type="entry name" value="YVTN repeat-like/Quinoprotein amine dehydrogenase"/>
    <property type="match status" value="1"/>
</dbReference>
<gene>
    <name evidence="1" type="ORF">JAO71_15355</name>
</gene>
<accession>A0ABS1WPY3</accession>
<dbReference type="InterPro" id="IPR015943">
    <property type="entry name" value="WD40/YVTN_repeat-like_dom_sf"/>
</dbReference>
<organism evidence="1 2">
    <name type="scientific">Olleya sediminilitoris</name>
    <dbReference type="NCBI Taxonomy" id="2795739"/>
    <lineage>
        <taxon>Bacteria</taxon>
        <taxon>Pseudomonadati</taxon>
        <taxon>Bacteroidota</taxon>
        <taxon>Flavobacteriia</taxon>
        <taxon>Flavobacteriales</taxon>
        <taxon>Flavobacteriaceae</taxon>
    </lineage>
</organism>
<name>A0ABS1WPY3_9FLAO</name>
<evidence type="ECO:0000313" key="1">
    <source>
        <dbReference type="EMBL" id="MBL7561175.1"/>
    </source>
</evidence>
<sequence>MKHLCYSLFIILLFSCNSKTSKNTVEDFIYSKADVVLTINNTDNFKSNTANNHFIEQLSKTKPYTDITNTLEVLSRFNFNQRLYISLFKNKEDSLDYSFTTKVNDSTFSLDSLELTKTAVKLKNINAQKITTKQHTLYVALQNNILVGSNNKQHLEYLFNHKEKTEGLKKIIATQDKDASFSVYTNNTVLQSPFYNPDLPFKSFSKYLTFDTEVNQNKLVLNGFTKSNDSSSLINVFKNTLPQDNQLAQITPSNSNGFLSITFDQFTTFKSNLNTIYPSDSVAIDQPLFNNIIEFGEIYTNSSNAVVLNSLDIIETNEALLSQKDLIETFRGVSIFKFTKPKLFNQLLKPFVTLDNASNYCIIDQFLIFASNTETLENIIVNYQNQTTLNDRDYYNDIKKGLSSQASVLQVINPFGLEQLVQNNSQSKQKFDFKNYKSSALQFIYDTDFAHFNAIINQSKTSISNNSITEMFNIKLDHDVLNQPQFVKNYRSKQMDIMVQDVSNTLYLISNDGKIIWKKQLHGPILGQIDQIDIYKNGRLQYVFATQNRVYVIDRNGNDVSPFPKKFDDNITQPLAVFDYDNKKKYRLFVIQDNNVLLYDAKAKPVPGFKFNKTEKTINTPPKHIRIGRKDYLVFKTNDKLHILNRRGKTRVKVKIDLNWSDQPVFEYNSNFITSTTDGKIATITEKGNVSVGSLNITDKHTLASTTKTLISQYNNKLNIKHHNLELDFGNYTPAKLFYVNNKIYVSTTDTQTQKVLLFDSNGVLQDHFPVYGTSAIDLDNIDTDNNLEFVTKGESNSVLVYKIN</sequence>